<evidence type="ECO:0000256" key="7">
    <source>
        <dbReference type="SAM" id="MobiDB-lite"/>
    </source>
</evidence>
<evidence type="ECO:0000256" key="1">
    <source>
        <dbReference type="ARBA" id="ARBA00004141"/>
    </source>
</evidence>
<feature type="transmembrane region" description="Helical" evidence="5">
    <location>
        <begin position="20"/>
        <end position="44"/>
    </location>
</feature>
<comment type="caution">
    <text evidence="8">The sequence shown here is derived from an EMBL/GenBank/DDBJ whole genome shotgun (WGS) entry which is preliminary data.</text>
</comment>
<sequence length="440" mass="48084">MKSLVLLAENPTADFSQDNGWVIALKAVLLFVIAVVATLLMIWAERRVVGRMQSRPGPNRNGPFGLLQSLADGVKLALKEDIIPAAADKIVFIIAPAISAIACFTSFAVIPFGPTVKIPFTDIRTPLQLTDLNVAVLFILAVAGIGVYGIVLAGWSSGSTYPLLGGLRSSAQVISYEIAMGLSLVSVFLYSGSMSTSAIVDAQRDIWWALPLLPSFIIYVIAMVGETNRAPFDLPEAEGELVGGFHTEYSSLKFALFFLAEYVNMVTVSMLATTLFLGGWRAPWPLSLWDGANSGYWPVLWFLGKTCVFLFVFIWLRGTLPRLRYDQFMRFGWKILIPTALLWTMAVAVVRAMDQFGDIDRRDRVMILVGAVVVLALIWFAIEMLRPKPVEEEPVDPEIPVDPFAGGFPVPAMPGQKLVRTNGSPASNPETPALEEVRGG</sequence>
<comment type="subunit">
    <text evidence="5">NDH-1 is composed of 14 different subunits. Subunits NuoA, H, J, K, L, M, N constitute the membrane sector of the complex.</text>
</comment>
<name>A0ABT9P4K6_9ACTN</name>
<dbReference type="RefSeq" id="WP_307242806.1">
    <property type="nucleotide sequence ID" value="NZ_JAUSQZ010000001.1"/>
</dbReference>
<feature type="transmembrane region" description="Helical" evidence="5">
    <location>
        <begin position="90"/>
        <end position="112"/>
    </location>
</feature>
<feature type="transmembrane region" description="Helical" evidence="5">
    <location>
        <begin position="206"/>
        <end position="225"/>
    </location>
</feature>
<proteinExistence type="inferred from homology"/>
<dbReference type="HAMAP" id="MF_01350">
    <property type="entry name" value="NDH1_NuoH"/>
    <property type="match status" value="1"/>
</dbReference>
<keyword evidence="9" id="KW-1185">Reference proteome</keyword>
<dbReference type="PANTHER" id="PTHR11432">
    <property type="entry name" value="NADH DEHYDROGENASE SUBUNIT 1"/>
    <property type="match status" value="1"/>
</dbReference>
<feature type="region of interest" description="Disordered" evidence="7">
    <location>
        <begin position="415"/>
        <end position="440"/>
    </location>
</feature>
<feature type="transmembrane region" description="Helical" evidence="5">
    <location>
        <begin position="335"/>
        <end position="353"/>
    </location>
</feature>
<evidence type="ECO:0000256" key="2">
    <source>
        <dbReference type="ARBA" id="ARBA00022692"/>
    </source>
</evidence>
<dbReference type="PANTHER" id="PTHR11432:SF3">
    <property type="entry name" value="NADH-UBIQUINONE OXIDOREDUCTASE CHAIN 1"/>
    <property type="match status" value="1"/>
</dbReference>
<comment type="similarity">
    <text evidence="5 6">Belongs to the complex I subunit 1 family.</text>
</comment>
<feature type="transmembrane region" description="Helical" evidence="5">
    <location>
        <begin position="176"/>
        <end position="200"/>
    </location>
</feature>
<evidence type="ECO:0000313" key="9">
    <source>
        <dbReference type="Proteomes" id="UP001235712"/>
    </source>
</evidence>
<evidence type="ECO:0000256" key="4">
    <source>
        <dbReference type="ARBA" id="ARBA00023136"/>
    </source>
</evidence>
<dbReference type="EMBL" id="JAUSQZ010000001">
    <property type="protein sequence ID" value="MDP9827115.1"/>
    <property type="molecule type" value="Genomic_DNA"/>
</dbReference>
<keyword evidence="5" id="KW-0874">Quinone</keyword>
<dbReference type="InterPro" id="IPR001694">
    <property type="entry name" value="NADH_UbQ_OxRdtase_su1/FPO"/>
</dbReference>
<evidence type="ECO:0000256" key="3">
    <source>
        <dbReference type="ARBA" id="ARBA00022989"/>
    </source>
</evidence>
<evidence type="ECO:0000313" key="8">
    <source>
        <dbReference type="EMBL" id="MDP9827115.1"/>
    </source>
</evidence>
<comment type="catalytic activity">
    <reaction evidence="5">
        <text>a quinone + NADH + 5 H(+)(in) = a quinol + NAD(+) + 4 H(+)(out)</text>
        <dbReference type="Rhea" id="RHEA:57888"/>
        <dbReference type="ChEBI" id="CHEBI:15378"/>
        <dbReference type="ChEBI" id="CHEBI:24646"/>
        <dbReference type="ChEBI" id="CHEBI:57540"/>
        <dbReference type="ChEBI" id="CHEBI:57945"/>
        <dbReference type="ChEBI" id="CHEBI:132124"/>
    </reaction>
</comment>
<reference evidence="8 9" key="1">
    <citation type="submission" date="2023-07" db="EMBL/GenBank/DDBJ databases">
        <title>Sequencing the genomes of 1000 actinobacteria strains.</title>
        <authorList>
            <person name="Klenk H.-P."/>
        </authorList>
    </citation>
    <scope>NUCLEOTIDE SEQUENCE [LARGE SCALE GENOMIC DNA]</scope>
    <source>
        <strain evidence="8 9">DSM 44388</strain>
    </source>
</reference>
<dbReference type="EC" id="7.1.1.-" evidence="5"/>
<organism evidence="8 9">
    <name type="scientific">Kineosporia succinea</name>
    <dbReference type="NCBI Taxonomy" id="84632"/>
    <lineage>
        <taxon>Bacteria</taxon>
        <taxon>Bacillati</taxon>
        <taxon>Actinomycetota</taxon>
        <taxon>Actinomycetes</taxon>
        <taxon>Kineosporiales</taxon>
        <taxon>Kineosporiaceae</taxon>
        <taxon>Kineosporia</taxon>
    </lineage>
</organism>
<dbReference type="Proteomes" id="UP001235712">
    <property type="component" value="Unassembled WGS sequence"/>
</dbReference>
<keyword evidence="3 5" id="KW-1133">Transmembrane helix</keyword>
<keyword evidence="5 6" id="KW-0520">NAD</keyword>
<evidence type="ECO:0000256" key="5">
    <source>
        <dbReference type="HAMAP-Rule" id="MF_01350"/>
    </source>
</evidence>
<feature type="transmembrane region" description="Helical" evidence="5">
    <location>
        <begin position="296"/>
        <end position="315"/>
    </location>
</feature>
<comment type="subcellular location">
    <subcellularLocation>
        <location evidence="5 6">Cell membrane</location>
        <topology evidence="5 6">Multi-pass membrane protein</topology>
    </subcellularLocation>
    <subcellularLocation>
        <location evidence="1">Membrane</location>
        <topology evidence="1">Multi-pass membrane protein</topology>
    </subcellularLocation>
</comment>
<keyword evidence="5" id="KW-1278">Translocase</keyword>
<dbReference type="Pfam" id="PF00146">
    <property type="entry name" value="NADHdh"/>
    <property type="match status" value="1"/>
</dbReference>
<keyword evidence="4 5" id="KW-0472">Membrane</keyword>
<accession>A0ABT9P4K6</accession>
<comment type="function">
    <text evidence="5">NDH-1 shuttles electrons from NADH, via FMN and iron-sulfur (Fe-S) centers, to quinones in the respiratory chain. The immediate electron acceptor for the enzyme in this species is believed to be ubiquinone. Couples the redox reaction to proton translocation (for every two electrons transferred, four hydrogen ions are translocated across the cytoplasmic membrane), and thus conserves the redox energy in a proton gradient. This subunit may bind ubiquinone.</text>
</comment>
<evidence type="ECO:0000256" key="6">
    <source>
        <dbReference type="RuleBase" id="RU000471"/>
    </source>
</evidence>
<dbReference type="PROSITE" id="PS00668">
    <property type="entry name" value="COMPLEX1_ND1_2"/>
    <property type="match status" value="1"/>
</dbReference>
<protein>
    <recommendedName>
        <fullName evidence="5">NADH-quinone oxidoreductase subunit H</fullName>
        <ecNumber evidence="5">7.1.1.-</ecNumber>
    </recommendedName>
    <alternativeName>
        <fullName evidence="5">NADH dehydrogenase I subunit H</fullName>
    </alternativeName>
    <alternativeName>
        <fullName evidence="5">NDH-1 subunit H</fullName>
    </alternativeName>
</protein>
<gene>
    <name evidence="5" type="primary">nuoH</name>
    <name evidence="8" type="ORF">J2S57_002864</name>
</gene>
<keyword evidence="5" id="KW-0830">Ubiquinone</keyword>
<feature type="transmembrane region" description="Helical" evidence="5">
    <location>
        <begin position="365"/>
        <end position="382"/>
    </location>
</feature>
<feature type="transmembrane region" description="Helical" evidence="5">
    <location>
        <begin position="254"/>
        <end position="276"/>
    </location>
</feature>
<keyword evidence="5" id="KW-1003">Cell membrane</keyword>
<dbReference type="NCBIfam" id="NF004743">
    <property type="entry name" value="PRK06076.1-4"/>
    <property type="match status" value="1"/>
</dbReference>
<keyword evidence="2 5" id="KW-0812">Transmembrane</keyword>
<feature type="transmembrane region" description="Helical" evidence="5">
    <location>
        <begin position="132"/>
        <end position="155"/>
    </location>
</feature>
<feature type="compositionally biased region" description="Polar residues" evidence="7">
    <location>
        <begin position="419"/>
        <end position="430"/>
    </location>
</feature>
<dbReference type="NCBIfam" id="NF004741">
    <property type="entry name" value="PRK06076.1-2"/>
    <property type="match status" value="1"/>
</dbReference>
<dbReference type="PROSITE" id="PS00667">
    <property type="entry name" value="COMPLEX1_ND1_1"/>
    <property type="match status" value="1"/>
</dbReference>
<dbReference type="InterPro" id="IPR018086">
    <property type="entry name" value="NADH_UbQ_OxRdtase_su1_CS"/>
</dbReference>